<feature type="region of interest" description="Disordered" evidence="4">
    <location>
        <begin position="515"/>
        <end position="540"/>
    </location>
</feature>
<feature type="domain" description="Carboxylesterase type B" evidence="5">
    <location>
        <begin position="49"/>
        <end position="525"/>
    </location>
</feature>
<protein>
    <recommendedName>
        <fullName evidence="3">Carboxylic ester hydrolase</fullName>
        <ecNumber evidence="3">3.1.1.-</ecNumber>
    </recommendedName>
</protein>
<comment type="caution">
    <text evidence="6">The sequence shown here is derived from an EMBL/GenBank/DDBJ whole genome shotgun (WGS) entry which is preliminary data.</text>
</comment>
<dbReference type="EC" id="3.1.1.-" evidence="3"/>
<organism evidence="6 7">
    <name type="scientific">Actinomadura harenae</name>
    <dbReference type="NCBI Taxonomy" id="2483351"/>
    <lineage>
        <taxon>Bacteria</taxon>
        <taxon>Bacillati</taxon>
        <taxon>Actinomycetota</taxon>
        <taxon>Actinomycetes</taxon>
        <taxon>Streptosporangiales</taxon>
        <taxon>Thermomonosporaceae</taxon>
        <taxon>Actinomadura</taxon>
    </lineage>
</organism>
<dbReference type="Gene3D" id="3.40.50.1820">
    <property type="entry name" value="alpha/beta hydrolase"/>
    <property type="match status" value="1"/>
</dbReference>
<feature type="signal peptide" evidence="3">
    <location>
        <begin position="1"/>
        <end position="19"/>
    </location>
</feature>
<reference evidence="6 7" key="1">
    <citation type="submission" date="2018-10" db="EMBL/GenBank/DDBJ databases">
        <title>Isolation from soil.</title>
        <authorList>
            <person name="Hu J."/>
        </authorList>
    </citation>
    <scope>NUCLEOTIDE SEQUENCE [LARGE SCALE GENOMIC DNA]</scope>
    <source>
        <strain evidence="6 7">NEAU-Ht49</strain>
    </source>
</reference>
<evidence type="ECO:0000256" key="2">
    <source>
        <dbReference type="ARBA" id="ARBA00022801"/>
    </source>
</evidence>
<proteinExistence type="inferred from homology"/>
<dbReference type="AlphaFoldDB" id="A0A3M2M708"/>
<dbReference type="EMBL" id="RFFG01000017">
    <property type="protein sequence ID" value="RMI44760.1"/>
    <property type="molecule type" value="Genomic_DNA"/>
</dbReference>
<keyword evidence="2 3" id="KW-0378">Hydrolase</keyword>
<dbReference type="InterPro" id="IPR050309">
    <property type="entry name" value="Type-B_Carboxylest/Lipase"/>
</dbReference>
<dbReference type="InterPro" id="IPR002018">
    <property type="entry name" value="CarbesteraseB"/>
</dbReference>
<evidence type="ECO:0000313" key="6">
    <source>
        <dbReference type="EMBL" id="RMI44760.1"/>
    </source>
</evidence>
<evidence type="ECO:0000259" key="5">
    <source>
        <dbReference type="Pfam" id="PF00135"/>
    </source>
</evidence>
<dbReference type="PANTHER" id="PTHR11559">
    <property type="entry name" value="CARBOXYLESTERASE"/>
    <property type="match status" value="1"/>
</dbReference>
<evidence type="ECO:0000256" key="4">
    <source>
        <dbReference type="SAM" id="MobiDB-lite"/>
    </source>
</evidence>
<evidence type="ECO:0000313" key="7">
    <source>
        <dbReference type="Proteomes" id="UP000282674"/>
    </source>
</evidence>
<keyword evidence="3" id="KW-0732">Signal</keyword>
<dbReference type="InterPro" id="IPR029058">
    <property type="entry name" value="AB_hydrolase_fold"/>
</dbReference>
<dbReference type="SUPFAM" id="SSF53474">
    <property type="entry name" value="alpha/beta-Hydrolases"/>
    <property type="match status" value="1"/>
</dbReference>
<comment type="similarity">
    <text evidence="1 3">Belongs to the type-B carboxylesterase/lipase family.</text>
</comment>
<gene>
    <name evidence="6" type="ORF">EBO15_12025</name>
</gene>
<feature type="region of interest" description="Disordered" evidence="4">
    <location>
        <begin position="29"/>
        <end position="48"/>
    </location>
</feature>
<sequence>MTAATAAALGTIAAVPALAGPADAAAHATSDAAPRATSDAAPRAAPDGATVVTDKGAIRGTVATGHREFLGIPYAAPPVGALRWASPRPAAAWHGVRKATAPGARCAQQTGILGAGGEDESTAEDCLYLNVTTPRHTPKGAKLPVMVWVHGSGFRNGSGSLYRPAEMVARDNVIVVTINYRLGMFGFLAHPAFDKAGNGSGNYGLEDQQAAFRWVRRNASAFGGDARNVTVFGESAGGVSTCSQLVSPQAKGLFQRAIVQSGPCTRPAADWPQFDGSRDSSDSWLPRSRPDAEKRGRDVAAKLGCADTATAAACLRAVPVGRLLKESGYGFTPTYGGGGLLPLSPNKAYATGRFHHVPVMQGMTRDEYRLFEAVGERLSGTTLDKSAYEAHVKAYVGAKRAPEILSRYTLARYGSYGAAWSGIVTDATFGRGSTEQRRDLQNRVPTYSYEFADESSPWVSGAPAPGFPAGAFHAAELQYLFNTTYFAGRHLTPKQQRLSHQMMDYWTRFARTGNPNGPGTPTWRPGASVQSLSPGGIRPTPFDRDHGYALWRTF</sequence>
<feature type="chain" id="PRO_5039748472" description="Carboxylic ester hydrolase" evidence="3">
    <location>
        <begin position="20"/>
        <end position="554"/>
    </location>
</feature>
<dbReference type="PROSITE" id="PS00122">
    <property type="entry name" value="CARBOXYLESTERASE_B_1"/>
    <property type="match status" value="1"/>
</dbReference>
<dbReference type="Pfam" id="PF00135">
    <property type="entry name" value="COesterase"/>
    <property type="match status" value="1"/>
</dbReference>
<keyword evidence="7" id="KW-1185">Reference proteome</keyword>
<dbReference type="GO" id="GO:0016787">
    <property type="term" value="F:hydrolase activity"/>
    <property type="evidence" value="ECO:0007669"/>
    <property type="project" value="UniProtKB-KW"/>
</dbReference>
<evidence type="ECO:0000256" key="3">
    <source>
        <dbReference type="RuleBase" id="RU361235"/>
    </source>
</evidence>
<accession>A0A3M2M708</accession>
<feature type="region of interest" description="Disordered" evidence="4">
    <location>
        <begin position="265"/>
        <end position="296"/>
    </location>
</feature>
<dbReference type="InterPro" id="IPR019826">
    <property type="entry name" value="Carboxylesterase_B_AS"/>
</dbReference>
<dbReference type="Proteomes" id="UP000282674">
    <property type="component" value="Unassembled WGS sequence"/>
</dbReference>
<evidence type="ECO:0000256" key="1">
    <source>
        <dbReference type="ARBA" id="ARBA00005964"/>
    </source>
</evidence>
<dbReference type="OrthoDB" id="4308422at2"/>
<name>A0A3M2M708_9ACTN</name>